<reference evidence="1" key="2">
    <citation type="submission" date="2020-09" db="EMBL/GenBank/DDBJ databases">
        <authorList>
            <person name="Sun Q."/>
            <person name="Ohkuma M."/>
        </authorList>
    </citation>
    <scope>NUCLEOTIDE SEQUENCE</scope>
    <source>
        <strain evidence="1">JCM 10088</strain>
    </source>
</reference>
<organism evidence="1 2">
    <name type="scientific">Thermocladium modestius</name>
    <dbReference type="NCBI Taxonomy" id="62609"/>
    <lineage>
        <taxon>Archaea</taxon>
        <taxon>Thermoproteota</taxon>
        <taxon>Thermoprotei</taxon>
        <taxon>Thermoproteales</taxon>
        <taxon>Thermoproteaceae</taxon>
        <taxon>Thermocladium</taxon>
    </lineage>
</organism>
<keyword evidence="2" id="KW-1185">Reference proteome</keyword>
<proteinExistence type="predicted"/>
<dbReference type="AlphaFoldDB" id="A0A830GWJ3"/>
<reference evidence="1" key="1">
    <citation type="journal article" date="2014" name="Int. J. Syst. Evol. Microbiol.">
        <title>Complete genome sequence of Corynebacterium casei LMG S-19264T (=DSM 44701T), isolated from a smear-ripened cheese.</title>
        <authorList>
            <consortium name="US DOE Joint Genome Institute (JGI-PGF)"/>
            <person name="Walter F."/>
            <person name="Albersmeier A."/>
            <person name="Kalinowski J."/>
            <person name="Ruckert C."/>
        </authorList>
    </citation>
    <scope>NUCLEOTIDE SEQUENCE</scope>
    <source>
        <strain evidence="1">JCM 10088</strain>
    </source>
</reference>
<name>A0A830GWJ3_9CREN</name>
<protein>
    <recommendedName>
        <fullName evidence="3">Trm112 family protein</fullName>
    </recommendedName>
</protein>
<sequence length="137" mass="16066">MKYRLMDVLACPYDKTFPLRLVVLGEHTKDRNYTGKVPFCELYCAFKGMNIKDMDDPSKAPCAECYRHEIEEGILYCDKCHRWYPIKEDIPILLPDELRNLNEDKEFLAKIKDRLTKVDPKLADEIINNGNPINLKQ</sequence>
<dbReference type="Pfam" id="PF03966">
    <property type="entry name" value="Trm112p"/>
    <property type="match status" value="1"/>
</dbReference>
<gene>
    <name evidence="1" type="ORF">GCM10007981_11990</name>
</gene>
<comment type="caution">
    <text evidence="1">The sequence shown here is derived from an EMBL/GenBank/DDBJ whole genome shotgun (WGS) entry which is preliminary data.</text>
</comment>
<evidence type="ECO:0000313" key="2">
    <source>
        <dbReference type="Proteomes" id="UP000610960"/>
    </source>
</evidence>
<dbReference type="Gene3D" id="2.20.25.10">
    <property type="match status" value="1"/>
</dbReference>
<dbReference type="RefSeq" id="WP_188596533.1">
    <property type="nucleotide sequence ID" value="NZ_BMNL01000003.1"/>
</dbReference>
<dbReference type="Proteomes" id="UP000610960">
    <property type="component" value="Unassembled WGS sequence"/>
</dbReference>
<evidence type="ECO:0008006" key="3">
    <source>
        <dbReference type="Google" id="ProtNLM"/>
    </source>
</evidence>
<dbReference type="SUPFAM" id="SSF158997">
    <property type="entry name" value="Trm112p-like"/>
    <property type="match status" value="1"/>
</dbReference>
<dbReference type="InterPro" id="IPR005651">
    <property type="entry name" value="Trm112-like"/>
</dbReference>
<evidence type="ECO:0000313" key="1">
    <source>
        <dbReference type="EMBL" id="GGP21189.1"/>
    </source>
</evidence>
<dbReference type="EMBL" id="BMNL01000003">
    <property type="protein sequence ID" value="GGP21189.1"/>
    <property type="molecule type" value="Genomic_DNA"/>
</dbReference>
<accession>A0A830GWJ3</accession>
<dbReference type="OrthoDB" id="6467at2157"/>